<evidence type="ECO:0000313" key="1">
    <source>
        <dbReference type="EMBL" id="EXU73907.1"/>
    </source>
</evidence>
<dbReference type="SUPFAM" id="SSF160631">
    <property type="entry name" value="SMI1/KNR4-like"/>
    <property type="match status" value="1"/>
</dbReference>
<name>A0A014PSR5_9GAMM</name>
<sequence length="335" mass="38136">MKGLWKDNAESISTFICEDASVEDIGSCENQTGFKLPVSYISLMAGHNGGLLRKNVFPQQDRDGNVIKYFICDFLNAIGSKGEFSLLSDWSQWKRPGYKKGVLIGLHMPDNGHGLQFYLDYSLCGAHGEPRVIVHTLSRKNGKPKNVEIELAENFEAFVRGLIQKPKVTPFDFVSFNAELKKRVNDVFMHALKEIKTRYINSFALYTAEDASFIDVAFNTQEYLNNVSSSNKRALEHYSTDDWEYQGEECIKCHCLSELSTQLRKYAMLQVTQSSLNKFRNQLIDNCVAVLMELKQEGFFKKQNSENIFMLVDITGGELPASKMKKIISLLNLFR</sequence>
<accession>A0A014PSR5</accession>
<dbReference type="PATRIC" id="fig|69222.5.peg.4133"/>
<dbReference type="EMBL" id="JFHN01000071">
    <property type="protein sequence ID" value="EXU73907.1"/>
    <property type="molecule type" value="Genomic_DNA"/>
</dbReference>
<dbReference type="STRING" id="69222.BG55_20240"/>
<dbReference type="Pfam" id="PF14136">
    <property type="entry name" value="DUF4303"/>
    <property type="match status" value="1"/>
</dbReference>
<dbReference type="Pfam" id="PF14568">
    <property type="entry name" value="SUKH_6"/>
    <property type="match status" value="1"/>
</dbReference>
<dbReference type="RefSeq" id="WP_034940833.1">
    <property type="nucleotide sequence ID" value="NZ_JFHN01000071.1"/>
</dbReference>
<protein>
    <recommendedName>
        <fullName evidence="3">Knr4/Smi1-like domain-containing protein</fullName>
    </recommendedName>
</protein>
<dbReference type="OrthoDB" id="4827574at2"/>
<keyword evidence="2" id="KW-1185">Reference proteome</keyword>
<organism evidence="1 2">
    <name type="scientific">Erwinia mallotivora</name>
    <dbReference type="NCBI Taxonomy" id="69222"/>
    <lineage>
        <taxon>Bacteria</taxon>
        <taxon>Pseudomonadati</taxon>
        <taxon>Pseudomonadota</taxon>
        <taxon>Gammaproteobacteria</taxon>
        <taxon>Enterobacterales</taxon>
        <taxon>Erwiniaceae</taxon>
        <taxon>Erwinia</taxon>
    </lineage>
</organism>
<proteinExistence type="predicted"/>
<evidence type="ECO:0000313" key="2">
    <source>
        <dbReference type="Proteomes" id="UP000019918"/>
    </source>
</evidence>
<dbReference type="AlphaFoldDB" id="A0A014PSR5"/>
<dbReference type="InterPro" id="IPR037883">
    <property type="entry name" value="Knr4/Smi1-like_sf"/>
</dbReference>
<dbReference type="Proteomes" id="UP000019918">
    <property type="component" value="Unassembled WGS sequence"/>
</dbReference>
<dbReference type="Gene3D" id="3.40.1580.10">
    <property type="entry name" value="SMI1/KNR4-like"/>
    <property type="match status" value="1"/>
</dbReference>
<dbReference type="InterPro" id="IPR025409">
    <property type="entry name" value="DUF4303"/>
</dbReference>
<gene>
    <name evidence="1" type="ORF">BG55_20240</name>
</gene>
<evidence type="ECO:0008006" key="3">
    <source>
        <dbReference type="Google" id="ProtNLM"/>
    </source>
</evidence>
<reference evidence="1 2" key="1">
    <citation type="submission" date="2014-02" db="EMBL/GenBank/DDBJ databases">
        <title>Draft genome of Erwinia mallotivora strain BT-MARDI, a papaya dieback pathogen.</title>
        <authorList>
            <person name="Redzuan R."/>
            <person name="Abu Bakar N."/>
            <person name="Badrun R."/>
            <person name="Mohd Raih M.F."/>
            <person name="Rozano L."/>
            <person name="Mat Amin N."/>
        </authorList>
    </citation>
    <scope>NUCLEOTIDE SEQUENCE [LARGE SCALE GENOMIC DNA]</scope>
    <source>
        <strain evidence="1 2">BT-MARDI</strain>
    </source>
</reference>
<comment type="caution">
    <text evidence="1">The sequence shown here is derived from an EMBL/GenBank/DDBJ whole genome shotgun (WGS) entry which is preliminary data.</text>
</comment>